<dbReference type="EMBL" id="JANPWB010000012">
    <property type="protein sequence ID" value="KAJ1114534.1"/>
    <property type="molecule type" value="Genomic_DNA"/>
</dbReference>
<protein>
    <submittedName>
        <fullName evidence="2">Uncharacterized protein</fullName>
    </submittedName>
</protein>
<proteinExistence type="predicted"/>
<evidence type="ECO:0000256" key="1">
    <source>
        <dbReference type="SAM" id="MobiDB-lite"/>
    </source>
</evidence>
<name>A0AAV7NHD0_PLEWA</name>
<sequence>MPDRALCTGDRWDIVCQWVEREHPRHRGKRRHTRDSVGGHQVTKPTNQQVHQEKRAALQVAASLTEVVTLPIPSERSPVLLTPNLPLPT</sequence>
<evidence type="ECO:0000313" key="3">
    <source>
        <dbReference type="Proteomes" id="UP001066276"/>
    </source>
</evidence>
<organism evidence="2 3">
    <name type="scientific">Pleurodeles waltl</name>
    <name type="common">Iberian ribbed newt</name>
    <dbReference type="NCBI Taxonomy" id="8319"/>
    <lineage>
        <taxon>Eukaryota</taxon>
        <taxon>Metazoa</taxon>
        <taxon>Chordata</taxon>
        <taxon>Craniata</taxon>
        <taxon>Vertebrata</taxon>
        <taxon>Euteleostomi</taxon>
        <taxon>Amphibia</taxon>
        <taxon>Batrachia</taxon>
        <taxon>Caudata</taxon>
        <taxon>Salamandroidea</taxon>
        <taxon>Salamandridae</taxon>
        <taxon>Pleurodelinae</taxon>
        <taxon>Pleurodeles</taxon>
    </lineage>
</organism>
<feature type="region of interest" description="Disordered" evidence="1">
    <location>
        <begin position="23"/>
        <end position="53"/>
    </location>
</feature>
<comment type="caution">
    <text evidence="2">The sequence shown here is derived from an EMBL/GenBank/DDBJ whole genome shotgun (WGS) entry which is preliminary data.</text>
</comment>
<reference evidence="2" key="1">
    <citation type="journal article" date="2022" name="bioRxiv">
        <title>Sequencing and chromosome-scale assembly of the giantPleurodeles waltlgenome.</title>
        <authorList>
            <person name="Brown T."/>
            <person name="Elewa A."/>
            <person name="Iarovenko S."/>
            <person name="Subramanian E."/>
            <person name="Araus A.J."/>
            <person name="Petzold A."/>
            <person name="Susuki M."/>
            <person name="Suzuki K.-i.T."/>
            <person name="Hayashi T."/>
            <person name="Toyoda A."/>
            <person name="Oliveira C."/>
            <person name="Osipova E."/>
            <person name="Leigh N.D."/>
            <person name="Simon A."/>
            <person name="Yun M.H."/>
        </authorList>
    </citation>
    <scope>NUCLEOTIDE SEQUENCE</scope>
    <source>
        <strain evidence="2">20211129_DDA</strain>
        <tissue evidence="2">Liver</tissue>
    </source>
</reference>
<keyword evidence="3" id="KW-1185">Reference proteome</keyword>
<dbReference type="Proteomes" id="UP001066276">
    <property type="component" value="Chromosome 8"/>
</dbReference>
<feature type="compositionally biased region" description="Basic residues" evidence="1">
    <location>
        <begin position="24"/>
        <end position="33"/>
    </location>
</feature>
<gene>
    <name evidence="2" type="ORF">NDU88_002769</name>
</gene>
<dbReference type="AlphaFoldDB" id="A0AAV7NHD0"/>
<accession>A0AAV7NHD0</accession>
<evidence type="ECO:0000313" key="2">
    <source>
        <dbReference type="EMBL" id="KAJ1114534.1"/>
    </source>
</evidence>